<dbReference type="GO" id="GO:0004930">
    <property type="term" value="F:G protein-coupled receptor activity"/>
    <property type="evidence" value="ECO:0007669"/>
    <property type="project" value="UniProtKB-KW"/>
</dbReference>
<dbReference type="GO" id="GO:0005886">
    <property type="term" value="C:plasma membrane"/>
    <property type="evidence" value="ECO:0007669"/>
    <property type="project" value="TreeGrafter"/>
</dbReference>
<dbReference type="Gene3D" id="1.20.1070.10">
    <property type="entry name" value="Rhodopsin 7-helix transmembrane proteins"/>
    <property type="match status" value="1"/>
</dbReference>
<feature type="domain" description="G-protein coupled receptors family 1 profile" evidence="12">
    <location>
        <begin position="34"/>
        <end position="271"/>
    </location>
</feature>
<keyword evidence="4 11" id="KW-1133">Transmembrane helix</keyword>
<evidence type="ECO:0000313" key="13">
    <source>
        <dbReference type="EMBL" id="KAL0268735.1"/>
    </source>
</evidence>
<keyword evidence="7 9" id="KW-0675">Receptor</keyword>
<feature type="transmembrane region" description="Helical" evidence="11">
    <location>
        <begin position="54"/>
        <end position="73"/>
    </location>
</feature>
<name>A0AAW2HGD3_9NEOP</name>
<feature type="transmembrane region" description="Helical" evidence="11">
    <location>
        <begin position="186"/>
        <end position="207"/>
    </location>
</feature>
<comment type="caution">
    <text evidence="13">The sequence shown here is derived from an EMBL/GenBank/DDBJ whole genome shotgun (WGS) entry which is preliminary data.</text>
</comment>
<dbReference type="PRINTS" id="PR00237">
    <property type="entry name" value="GPCRRHODOPSN"/>
</dbReference>
<dbReference type="PANTHER" id="PTHR45695">
    <property type="entry name" value="LEUCOKININ RECEPTOR-RELATED"/>
    <property type="match status" value="1"/>
</dbReference>
<feature type="transmembrane region" description="Helical" evidence="11">
    <location>
        <begin position="135"/>
        <end position="154"/>
    </location>
</feature>
<evidence type="ECO:0000256" key="8">
    <source>
        <dbReference type="ARBA" id="ARBA00023224"/>
    </source>
</evidence>
<feature type="transmembrane region" description="Helical" evidence="11">
    <location>
        <begin position="105"/>
        <end position="123"/>
    </location>
</feature>
<dbReference type="AlphaFoldDB" id="A0AAW2HGD3"/>
<dbReference type="InterPro" id="IPR017452">
    <property type="entry name" value="GPCR_Rhodpsn_7TM"/>
</dbReference>
<gene>
    <name evidence="13" type="ORF">PYX00_010558</name>
</gene>
<evidence type="ECO:0000256" key="9">
    <source>
        <dbReference type="RuleBase" id="RU000688"/>
    </source>
</evidence>
<accession>A0AAW2HGD3</accession>
<evidence type="ECO:0000256" key="4">
    <source>
        <dbReference type="ARBA" id="ARBA00022989"/>
    </source>
</evidence>
<sequence>MDHPEEMLKPWKTNPMFFEILVVHLTTFVFGLCGNLIVIAVLTGNGKTRTATNSFLVSLALGDLLMLCVYGPLETYTHFVIEWDEDGAVCRTAKFAEFLSATSSVLNLLAVTVERFLVIVFPMKSRTLCTNSNTVRAIMGVWLMSVLLAAPVLFTTGTYKIAFTNRVTTITLNYCNHSAESPMIAIYQFFIIFFVPGIIMIVCYAFVIRELWVIKMLILVVFLFYVSWGPRLTMDVLQKLHMVPFTQNVYLLRIIFNLITFFHGCINPFVYSFMSKNFRSSLMRHWQNWTKCIPRCRKEGVRPGKSQRHRGSSLRKGTDRCGRMETKCSQRSFVTSDTKSTEVETVLLYGQNACGYSVTCACKP</sequence>
<organism evidence="13">
    <name type="scientific">Menopon gallinae</name>
    <name type="common">poultry shaft louse</name>
    <dbReference type="NCBI Taxonomy" id="328185"/>
    <lineage>
        <taxon>Eukaryota</taxon>
        <taxon>Metazoa</taxon>
        <taxon>Ecdysozoa</taxon>
        <taxon>Arthropoda</taxon>
        <taxon>Hexapoda</taxon>
        <taxon>Insecta</taxon>
        <taxon>Pterygota</taxon>
        <taxon>Neoptera</taxon>
        <taxon>Paraneoptera</taxon>
        <taxon>Psocodea</taxon>
        <taxon>Troctomorpha</taxon>
        <taxon>Phthiraptera</taxon>
        <taxon>Amblycera</taxon>
        <taxon>Menoponidae</taxon>
        <taxon>Menopon</taxon>
    </lineage>
</organism>
<dbReference type="SUPFAM" id="SSF81321">
    <property type="entry name" value="Family A G protein-coupled receptor-like"/>
    <property type="match status" value="1"/>
</dbReference>
<feature type="region of interest" description="Disordered" evidence="10">
    <location>
        <begin position="300"/>
        <end position="320"/>
    </location>
</feature>
<dbReference type="PROSITE" id="PS50262">
    <property type="entry name" value="G_PROTEIN_RECEP_F1_2"/>
    <property type="match status" value="1"/>
</dbReference>
<keyword evidence="3 9" id="KW-0812">Transmembrane</keyword>
<dbReference type="PANTHER" id="PTHR45695:SF15">
    <property type="entry name" value="OPSIN RH2"/>
    <property type="match status" value="1"/>
</dbReference>
<evidence type="ECO:0000256" key="1">
    <source>
        <dbReference type="ARBA" id="ARBA00004141"/>
    </source>
</evidence>
<evidence type="ECO:0000256" key="11">
    <source>
        <dbReference type="SAM" id="Phobius"/>
    </source>
</evidence>
<reference evidence="13" key="1">
    <citation type="journal article" date="2024" name="Gigascience">
        <title>Chromosome-level genome of the poultry shaft louse Menopon gallinae provides insight into the host-switching and adaptive evolution of parasitic lice.</title>
        <authorList>
            <person name="Xu Y."/>
            <person name="Ma L."/>
            <person name="Liu S."/>
            <person name="Liang Y."/>
            <person name="Liu Q."/>
            <person name="He Z."/>
            <person name="Tian L."/>
            <person name="Duan Y."/>
            <person name="Cai W."/>
            <person name="Li H."/>
            <person name="Song F."/>
        </authorList>
    </citation>
    <scope>NUCLEOTIDE SEQUENCE</scope>
    <source>
        <strain evidence="13">Cailab_2023a</strain>
    </source>
</reference>
<evidence type="ECO:0000256" key="7">
    <source>
        <dbReference type="ARBA" id="ARBA00023170"/>
    </source>
</evidence>
<feature type="transmembrane region" description="Helical" evidence="11">
    <location>
        <begin position="250"/>
        <end position="274"/>
    </location>
</feature>
<keyword evidence="8 9" id="KW-0807">Transducer</keyword>
<feature type="transmembrane region" description="Helical" evidence="11">
    <location>
        <begin position="20"/>
        <end position="42"/>
    </location>
</feature>
<evidence type="ECO:0000256" key="5">
    <source>
        <dbReference type="ARBA" id="ARBA00023040"/>
    </source>
</evidence>
<proteinExistence type="inferred from homology"/>
<protein>
    <recommendedName>
        <fullName evidence="12">G-protein coupled receptors family 1 profile domain-containing protein</fullName>
    </recommendedName>
</protein>
<dbReference type="Pfam" id="PF00001">
    <property type="entry name" value="7tm_1"/>
    <property type="match status" value="1"/>
</dbReference>
<dbReference type="SMART" id="SM01381">
    <property type="entry name" value="7TM_GPCR_Srsx"/>
    <property type="match status" value="1"/>
</dbReference>
<evidence type="ECO:0000256" key="3">
    <source>
        <dbReference type="ARBA" id="ARBA00022692"/>
    </source>
</evidence>
<evidence type="ECO:0000256" key="6">
    <source>
        <dbReference type="ARBA" id="ARBA00023136"/>
    </source>
</evidence>
<evidence type="ECO:0000256" key="2">
    <source>
        <dbReference type="ARBA" id="ARBA00010663"/>
    </source>
</evidence>
<dbReference type="EMBL" id="JARGDH010000005">
    <property type="protein sequence ID" value="KAL0268735.1"/>
    <property type="molecule type" value="Genomic_DNA"/>
</dbReference>
<evidence type="ECO:0000259" key="12">
    <source>
        <dbReference type="PROSITE" id="PS50262"/>
    </source>
</evidence>
<comment type="similarity">
    <text evidence="2 9">Belongs to the G-protein coupled receptor 1 family.</text>
</comment>
<feature type="transmembrane region" description="Helical" evidence="11">
    <location>
        <begin position="212"/>
        <end position="230"/>
    </location>
</feature>
<dbReference type="InterPro" id="IPR000276">
    <property type="entry name" value="GPCR_Rhodpsn"/>
</dbReference>
<keyword evidence="6 11" id="KW-0472">Membrane</keyword>
<dbReference type="PROSITE" id="PS00237">
    <property type="entry name" value="G_PROTEIN_RECEP_F1_1"/>
    <property type="match status" value="1"/>
</dbReference>
<evidence type="ECO:0000256" key="10">
    <source>
        <dbReference type="SAM" id="MobiDB-lite"/>
    </source>
</evidence>
<keyword evidence="5 9" id="KW-0297">G-protein coupled receptor</keyword>
<comment type="subcellular location">
    <subcellularLocation>
        <location evidence="1">Membrane</location>
        <topology evidence="1">Multi-pass membrane protein</topology>
    </subcellularLocation>
</comment>